<dbReference type="EMBL" id="JAXAVX010000018">
    <property type="protein sequence ID" value="MDX8153692.1"/>
    <property type="molecule type" value="Genomic_DNA"/>
</dbReference>
<organism evidence="18 19">
    <name type="scientific">Patulibacter brassicae</name>
    <dbReference type="NCBI Taxonomy" id="1705717"/>
    <lineage>
        <taxon>Bacteria</taxon>
        <taxon>Bacillati</taxon>
        <taxon>Actinomycetota</taxon>
        <taxon>Thermoleophilia</taxon>
        <taxon>Solirubrobacterales</taxon>
        <taxon>Patulibacteraceae</taxon>
        <taxon>Patulibacter</taxon>
    </lineage>
</organism>
<dbReference type="Pfam" id="PF04261">
    <property type="entry name" value="Dyp_perox_N"/>
    <property type="match status" value="1"/>
</dbReference>
<evidence type="ECO:0000256" key="6">
    <source>
        <dbReference type="ARBA" id="ARBA00023002"/>
    </source>
</evidence>
<dbReference type="PROSITE" id="PS51318">
    <property type="entry name" value="TAT"/>
    <property type="match status" value="1"/>
</dbReference>
<name>A0ABU4VQP6_9ACTN</name>
<comment type="caution">
    <text evidence="18">The sequence shown here is derived from an EMBL/GenBank/DDBJ whole genome shotgun (WGS) entry which is preliminary data.</text>
</comment>
<proteinExistence type="inferred from homology"/>
<keyword evidence="4 13" id="KW-0479">Metal-binding</keyword>
<comment type="catalytic activity">
    <reaction evidence="12">
        <text>heme b + 2 H(+) = protoporphyrin IX + Fe(2+)</text>
        <dbReference type="Rhea" id="RHEA:22584"/>
        <dbReference type="ChEBI" id="CHEBI:15378"/>
        <dbReference type="ChEBI" id="CHEBI:29033"/>
        <dbReference type="ChEBI" id="CHEBI:57306"/>
        <dbReference type="ChEBI" id="CHEBI:60344"/>
        <dbReference type="EC" id="4.98.1.1"/>
    </reaction>
    <physiologicalReaction direction="left-to-right" evidence="12">
        <dbReference type="Rhea" id="RHEA:22585"/>
    </physiologicalReaction>
</comment>
<dbReference type="Pfam" id="PF20628">
    <property type="entry name" value="Dyp_perox_C"/>
    <property type="match status" value="1"/>
</dbReference>
<sequence length="427" mass="46142">MTDRAAQPAHGTSRRGLTRRGLLGVAGAVGVAGAAGAGGYAIAEASDEAPDHGATVPFHGAHQAGIATPAQDRLVFAAFDLLTDDVAQVRELFQIWTEAAERLTAGQAVGPLAPSDGEPPEDTGEAHGLPPARLTVTFGIGPSFFERDGEDRLGLAHRRPAALRRLGALPGDQLDPERSDGDLCVQACSNDPQVAFHAVRNLARLGRGVVVLRWTQLGFGRTSTTSRSQDTPRNLMGFKDGTNNLRAEEAERLDRHVWVAPDEPQRWMRGGSYLVARRIRMLIESWDRAAIDEQERVIGRRKISGAPIGRQDEFDPVDLRARGGDGLPLIGDTAHIRLASPDTTKGIELLRRGYSFTDGIDPRTGQLDAGLFFLAYQRDPHRQFAALQRRLGTADALNEYIKHTGSAVFAIPGGIGRGRWLAQDLFA</sequence>
<feature type="region of interest" description="Disordered" evidence="14">
    <location>
        <begin position="107"/>
        <end position="132"/>
    </location>
</feature>
<evidence type="ECO:0000256" key="3">
    <source>
        <dbReference type="ARBA" id="ARBA00022617"/>
    </source>
</evidence>
<dbReference type="NCBIfam" id="TIGR01412">
    <property type="entry name" value="tat_substr_1"/>
    <property type="match status" value="1"/>
</dbReference>
<comment type="similarity">
    <text evidence="9 13">Belongs to the DyP-type peroxidase family.</text>
</comment>
<dbReference type="InterPro" id="IPR006313">
    <property type="entry name" value="EfeB/EfeN"/>
</dbReference>
<evidence type="ECO:0000259" key="16">
    <source>
        <dbReference type="Pfam" id="PF04261"/>
    </source>
</evidence>
<dbReference type="NCBIfam" id="TIGR01413">
    <property type="entry name" value="Dyp_perox_fam"/>
    <property type="match status" value="1"/>
</dbReference>
<comment type="cofactor">
    <cofactor evidence="13">
        <name>heme b</name>
        <dbReference type="ChEBI" id="CHEBI:60344"/>
    </cofactor>
    <text evidence="13">Binds 1 heme b (iron(II)-protoporphyrin IX) group non-covalently per subunit.</text>
</comment>
<accession>A0ABU4VQP6</accession>
<evidence type="ECO:0000256" key="1">
    <source>
        <dbReference type="ARBA" id="ARBA00004196"/>
    </source>
</evidence>
<dbReference type="InterPro" id="IPR048327">
    <property type="entry name" value="Dyp_perox_N"/>
</dbReference>
<reference evidence="18 19" key="1">
    <citation type="submission" date="2023-11" db="EMBL/GenBank/DDBJ databases">
        <authorList>
            <person name="Xu M."/>
            <person name="Jiang T."/>
        </authorList>
    </citation>
    <scope>NUCLEOTIDE SEQUENCE [LARGE SCALE GENOMIC DNA]</scope>
    <source>
        <strain evidence="18 19">SD</strain>
    </source>
</reference>
<keyword evidence="15" id="KW-0472">Membrane</keyword>
<evidence type="ECO:0000256" key="15">
    <source>
        <dbReference type="SAM" id="Phobius"/>
    </source>
</evidence>
<evidence type="ECO:0000256" key="13">
    <source>
        <dbReference type="RuleBase" id="RU365017"/>
    </source>
</evidence>
<dbReference type="PANTHER" id="PTHR30521">
    <property type="entry name" value="DEFERROCHELATASE/PEROXIDASE"/>
    <property type="match status" value="1"/>
</dbReference>
<evidence type="ECO:0000256" key="2">
    <source>
        <dbReference type="ARBA" id="ARBA00022559"/>
    </source>
</evidence>
<evidence type="ECO:0000256" key="9">
    <source>
        <dbReference type="ARBA" id="ARBA00025737"/>
    </source>
</evidence>
<feature type="transmembrane region" description="Helical" evidence="15">
    <location>
        <begin position="21"/>
        <end position="43"/>
    </location>
</feature>
<dbReference type="EC" id="1.11.1.-" evidence="13"/>
<comment type="function">
    <text evidence="13">Involved in the recovery of exogenous heme iron. Extracts iron from heme while preserving the protoporphyrin ring intact.</text>
</comment>
<evidence type="ECO:0000256" key="5">
    <source>
        <dbReference type="ARBA" id="ARBA00022729"/>
    </source>
</evidence>
<evidence type="ECO:0000256" key="14">
    <source>
        <dbReference type="SAM" id="MobiDB-lite"/>
    </source>
</evidence>
<gene>
    <name evidence="18" type="primary">efeB</name>
    <name evidence="18" type="ORF">SK069_19000</name>
</gene>
<keyword evidence="7 13" id="KW-0408">Iron</keyword>
<evidence type="ECO:0000313" key="19">
    <source>
        <dbReference type="Proteomes" id="UP001277761"/>
    </source>
</evidence>
<evidence type="ECO:0000256" key="7">
    <source>
        <dbReference type="ARBA" id="ARBA00023004"/>
    </source>
</evidence>
<dbReference type="Proteomes" id="UP001277761">
    <property type="component" value="Unassembled WGS sequence"/>
</dbReference>
<evidence type="ECO:0000256" key="11">
    <source>
        <dbReference type="ARBA" id="ARBA00033775"/>
    </source>
</evidence>
<keyword evidence="5" id="KW-0732">Signal</keyword>
<dbReference type="InterPro" id="IPR048328">
    <property type="entry name" value="Dyp_perox_C"/>
</dbReference>
<dbReference type="InterPro" id="IPR011008">
    <property type="entry name" value="Dimeric_a/b-barrel"/>
</dbReference>
<keyword evidence="15" id="KW-1133">Transmembrane helix</keyword>
<evidence type="ECO:0000256" key="8">
    <source>
        <dbReference type="ARBA" id="ARBA00023239"/>
    </source>
</evidence>
<dbReference type="SUPFAM" id="SSF54909">
    <property type="entry name" value="Dimeric alpha+beta barrel"/>
    <property type="match status" value="1"/>
</dbReference>
<dbReference type="InterPro" id="IPR006311">
    <property type="entry name" value="TAT_signal"/>
</dbReference>
<evidence type="ECO:0000256" key="10">
    <source>
        <dbReference type="ARBA" id="ARBA00033771"/>
    </source>
</evidence>
<keyword evidence="2 13" id="KW-0575">Peroxidase</keyword>
<evidence type="ECO:0000313" key="18">
    <source>
        <dbReference type="EMBL" id="MDX8153692.1"/>
    </source>
</evidence>
<dbReference type="RefSeq" id="WP_319955842.1">
    <property type="nucleotide sequence ID" value="NZ_JAXAVX010000018.1"/>
</dbReference>
<dbReference type="PANTHER" id="PTHR30521:SF4">
    <property type="entry name" value="DEFERROCHELATASE"/>
    <property type="match status" value="1"/>
</dbReference>
<feature type="domain" description="Dyp-type peroxidase C-terminal" evidence="17">
    <location>
        <begin position="231"/>
        <end position="414"/>
    </location>
</feature>
<keyword evidence="8" id="KW-0456">Lyase</keyword>
<keyword evidence="3 13" id="KW-0349">Heme</keyword>
<evidence type="ECO:0000256" key="12">
    <source>
        <dbReference type="ARBA" id="ARBA00048856"/>
    </source>
</evidence>
<keyword evidence="6 13" id="KW-0560">Oxidoreductase</keyword>
<dbReference type="PROSITE" id="PS51404">
    <property type="entry name" value="DYP_PEROXIDASE"/>
    <property type="match status" value="1"/>
</dbReference>
<evidence type="ECO:0000256" key="4">
    <source>
        <dbReference type="ARBA" id="ARBA00022723"/>
    </source>
</evidence>
<protein>
    <recommendedName>
        <fullName evidence="10 13">Deferrochelatase</fullName>
        <ecNumber evidence="13">1.11.1.-</ecNumber>
    </recommendedName>
    <alternativeName>
        <fullName evidence="11 13">Peroxidase EfeB</fullName>
    </alternativeName>
</protein>
<dbReference type="InterPro" id="IPR006314">
    <property type="entry name" value="Dyp_peroxidase"/>
</dbReference>
<keyword evidence="15" id="KW-0812">Transmembrane</keyword>
<evidence type="ECO:0000259" key="17">
    <source>
        <dbReference type="Pfam" id="PF20628"/>
    </source>
</evidence>
<comment type="subcellular location">
    <subcellularLocation>
        <location evidence="1">Cell envelope</location>
    </subcellularLocation>
</comment>
<keyword evidence="19" id="KW-1185">Reference proteome</keyword>
<feature type="domain" description="Dyp-type peroxidase N-terminal" evidence="16">
    <location>
        <begin position="63"/>
        <end position="219"/>
    </location>
</feature>